<dbReference type="Proteomes" id="UP000235005">
    <property type="component" value="Unassembled WGS sequence"/>
</dbReference>
<gene>
    <name evidence="1" type="ORF">C0039_07545</name>
</gene>
<dbReference type="AlphaFoldDB" id="A0A2N5X4F8"/>
<evidence type="ECO:0000313" key="2">
    <source>
        <dbReference type="Proteomes" id="UP000235005"/>
    </source>
</evidence>
<organism evidence="1 2">
    <name type="scientific">Pseudohalioglobus lutimaris</name>
    <dbReference type="NCBI Taxonomy" id="1737061"/>
    <lineage>
        <taxon>Bacteria</taxon>
        <taxon>Pseudomonadati</taxon>
        <taxon>Pseudomonadota</taxon>
        <taxon>Gammaproteobacteria</taxon>
        <taxon>Cellvibrionales</taxon>
        <taxon>Halieaceae</taxon>
        <taxon>Pseudohalioglobus</taxon>
    </lineage>
</organism>
<dbReference type="EMBL" id="PKUS01000007">
    <property type="protein sequence ID" value="PLW69377.1"/>
    <property type="molecule type" value="Genomic_DNA"/>
</dbReference>
<evidence type="ECO:0000313" key="1">
    <source>
        <dbReference type="EMBL" id="PLW69377.1"/>
    </source>
</evidence>
<proteinExistence type="predicted"/>
<accession>A0A2N5X4F8</accession>
<protein>
    <submittedName>
        <fullName evidence="1">Uncharacterized protein</fullName>
    </submittedName>
</protein>
<dbReference type="RefSeq" id="WP_101517733.1">
    <property type="nucleotide sequence ID" value="NZ_PKUS01000007.1"/>
</dbReference>
<name>A0A2N5X4F8_9GAMM</name>
<keyword evidence="2" id="KW-1185">Reference proteome</keyword>
<comment type="caution">
    <text evidence="1">The sequence shown here is derived from an EMBL/GenBank/DDBJ whole genome shotgun (WGS) entry which is preliminary data.</text>
</comment>
<reference evidence="1 2" key="1">
    <citation type="submission" date="2018-01" db="EMBL/GenBank/DDBJ databases">
        <title>The draft genome sequence of Halioglobus lutimaris HF004.</title>
        <authorList>
            <person name="Du Z.-J."/>
            <person name="Shi M.-J."/>
        </authorList>
    </citation>
    <scope>NUCLEOTIDE SEQUENCE [LARGE SCALE GENOMIC DNA]</scope>
    <source>
        <strain evidence="1 2">HF004</strain>
    </source>
</reference>
<sequence length="160" mass="18756">MSDVSLVGDILEEYAARGVFQGFSRQQAGQKRGLYRVQWHRRQLFEITYDGVKKTLRISCVLPQVPAKSSMYKEFKRWLTTRQDAALPDHRRCDAEKVRLKTYNRGGDIALTLQMLDDDLEYSVRKLVSLVNEIYLDFFSSGLYFDWLIETFNLDPDNPY</sequence>